<dbReference type="GO" id="GO:0034511">
    <property type="term" value="F:U3 snoRNA binding"/>
    <property type="evidence" value="ECO:0007669"/>
    <property type="project" value="TreeGrafter"/>
</dbReference>
<protein>
    <submittedName>
        <fullName evidence="7">Putative wd40-repeat-containing subunit of the 18s rrna processing complex</fullName>
    </submittedName>
</protein>
<reference evidence="7" key="1">
    <citation type="submission" date="2016-09" db="EMBL/GenBank/DDBJ databases">
        <authorList>
            <person name="Capua I."/>
            <person name="De Benedictis P."/>
            <person name="Joannis T."/>
            <person name="Lombin L.H."/>
            <person name="Cattoli G."/>
        </authorList>
    </citation>
    <scope>NUCLEOTIDE SEQUENCE</scope>
</reference>
<feature type="repeat" description="WD" evidence="5">
    <location>
        <begin position="552"/>
        <end position="593"/>
    </location>
</feature>
<feature type="repeat" description="WD" evidence="5">
    <location>
        <begin position="594"/>
        <end position="626"/>
    </location>
</feature>
<dbReference type="InterPro" id="IPR013934">
    <property type="entry name" value="Utp13_C"/>
</dbReference>
<keyword evidence="3" id="KW-0677">Repeat</keyword>
<evidence type="ECO:0000256" key="3">
    <source>
        <dbReference type="ARBA" id="ARBA00022737"/>
    </source>
</evidence>
<dbReference type="Gene3D" id="2.130.10.10">
    <property type="entry name" value="YVTN repeat-like/Quinoprotein amine dehydrogenase"/>
    <property type="match status" value="4"/>
</dbReference>
<dbReference type="Pfam" id="PF08625">
    <property type="entry name" value="Utp13"/>
    <property type="match status" value="1"/>
</dbReference>
<dbReference type="InterPro" id="IPR020472">
    <property type="entry name" value="WD40_PAC1"/>
</dbReference>
<dbReference type="PROSITE" id="PS00678">
    <property type="entry name" value="WD_REPEATS_1"/>
    <property type="match status" value="2"/>
</dbReference>
<feature type="repeat" description="WD" evidence="5">
    <location>
        <begin position="468"/>
        <end position="509"/>
    </location>
</feature>
<organism evidence="7">
    <name type="scientific">Amblyomma sculptum</name>
    <name type="common">Tick</name>
    <dbReference type="NCBI Taxonomy" id="1581419"/>
    <lineage>
        <taxon>Eukaryota</taxon>
        <taxon>Metazoa</taxon>
        <taxon>Ecdysozoa</taxon>
        <taxon>Arthropoda</taxon>
        <taxon>Chelicerata</taxon>
        <taxon>Arachnida</taxon>
        <taxon>Acari</taxon>
        <taxon>Parasitiformes</taxon>
        <taxon>Ixodida</taxon>
        <taxon>Ixodoidea</taxon>
        <taxon>Ixodidae</taxon>
        <taxon>Amblyomminae</taxon>
        <taxon>Amblyomma</taxon>
    </lineage>
</organism>
<comment type="subcellular location">
    <subcellularLocation>
        <location evidence="1">Nucleus</location>
        <location evidence="1">Nucleolus</location>
    </subcellularLocation>
</comment>
<reference evidence="7" key="2">
    <citation type="journal article" date="2017" name="Front. Cell. Infect. Microbiol.">
        <title>Analysis of the Salivary Gland Transcriptome of Unfed and Partially Fed Amblyomma sculptum Ticks and Descriptive Proteome of the Saliva.</title>
        <authorList>
            <person name="Esteves E."/>
            <person name="Maruyama S.R."/>
            <person name="Kawahara R."/>
            <person name="Fujita A."/>
            <person name="Martins L.A."/>
            <person name="Righi A.A."/>
            <person name="Costa F.B."/>
            <person name="Palmisano G."/>
            <person name="Labruna M.B."/>
            <person name="Sa-Nunes A."/>
            <person name="Ribeiro J.M.C."/>
            <person name="Fogaca A.C."/>
        </authorList>
    </citation>
    <scope>NUCLEOTIDE SEQUENCE</scope>
</reference>
<name>A0A1E1XQL9_AMBSC</name>
<dbReference type="InterPro" id="IPR001680">
    <property type="entry name" value="WD40_rpt"/>
</dbReference>
<evidence type="ECO:0000256" key="4">
    <source>
        <dbReference type="ARBA" id="ARBA00023242"/>
    </source>
</evidence>
<dbReference type="PROSITE" id="PS50082">
    <property type="entry name" value="WD_REPEATS_2"/>
    <property type="match status" value="9"/>
</dbReference>
<feature type="domain" description="U3 small nucleolar RNA-associated protein 13 C-terminal" evidence="6">
    <location>
        <begin position="647"/>
        <end position="781"/>
    </location>
</feature>
<feature type="non-terminal residue" evidence="7">
    <location>
        <position position="1"/>
    </location>
</feature>
<dbReference type="InterPro" id="IPR015943">
    <property type="entry name" value="WD40/YVTN_repeat-like_dom_sf"/>
</dbReference>
<sequence>AKCAAMSKSDLKESFKLQEKYDAFFTGRFVEWPGSGNHLYCQHGTSVKVLSVEDGKVSKCFDLGEEEAVTAFTVSTDETTLAVSGRSGLLRQWDLQTDALTRTWKSFHQGPVSCMVFDATSTLLASGGCDSTVKVWDVVRQYCTHHLRGAQGVFSVVSFHPKSQVGRLFGAADDYHIHVWDLSKSNLVGSLEGHFSVVTDLQFLEEGSRLLSSSRDKVVILWDTDAFTSLKTIPVYESVESLVVVPDSSPVSFITAGEKGLLRTWNLNTGVCTHEQDKGPSGEEEAITRLLMCLERKSLAVVTFDHNITLRSVENFAIERQFVGHNDEVLDMRFLGREEAFLAVATNSPQVRIFRLDTFHCQLVKGHADTVVALDTFPCDPTLLATVSKDNTVKLWRQQDDGFIECLFTGKGHTQAVAAVACSRLTASFLVTGSQDTTLKLWAVPERPRLVSVVDPCAGASMTSQLTVVAHEKDINGLAVSPNDQLIASASQDKTAKLWNAADLSLLGTFRGHRRSVWCASFSPVDQVLATSSADTTIKLWSLSDFSCVKTFEGHECSVLKVIFVTHGMQLLSSGADGNLKLWNVNANECVQTLDQHEDKAWALAISADESLLITGAADSTILVWKDCTSEERQEAFEKQEALILQEQQLSNLLKEKKWTKALQLALTLEHPFRALNIIKEILLEDRSEDTLTRALAPLRDDQIDLLLKFASTWNTNSKHSAAAQAVLNVVLKSHSPKHLLGMPGSRATIEAFIPYTERHFQRVSRLKQQAMFLEYLWCNMKVASLDTRESRPE</sequence>
<evidence type="ECO:0000256" key="5">
    <source>
        <dbReference type="PROSITE-ProRule" id="PRU00221"/>
    </source>
</evidence>
<proteinExistence type="evidence at transcript level"/>
<keyword evidence="4" id="KW-0539">Nucleus</keyword>
<evidence type="ECO:0000313" key="7">
    <source>
        <dbReference type="EMBL" id="JAU01599.1"/>
    </source>
</evidence>
<dbReference type="GO" id="GO:0000472">
    <property type="term" value="P:endonucleolytic cleavage to generate mature 5'-end of SSU-rRNA from (SSU-rRNA, 5.8S rRNA, LSU-rRNA)"/>
    <property type="evidence" value="ECO:0007669"/>
    <property type="project" value="TreeGrafter"/>
</dbReference>
<dbReference type="PROSITE" id="PS50294">
    <property type="entry name" value="WD_REPEATS_REGION"/>
    <property type="match status" value="8"/>
</dbReference>
<dbReference type="GO" id="GO:0000480">
    <property type="term" value="P:endonucleolytic cleavage in 5'-ETS of tricistronic rRNA transcript (SSU-rRNA, 5.8S rRNA, LSU-rRNA)"/>
    <property type="evidence" value="ECO:0007669"/>
    <property type="project" value="TreeGrafter"/>
</dbReference>
<feature type="repeat" description="WD" evidence="5">
    <location>
        <begin position="105"/>
        <end position="138"/>
    </location>
</feature>
<feature type="repeat" description="WD" evidence="5">
    <location>
        <begin position="410"/>
        <end position="452"/>
    </location>
</feature>
<dbReference type="GO" id="GO:0030686">
    <property type="term" value="C:90S preribosome"/>
    <property type="evidence" value="ECO:0007669"/>
    <property type="project" value="TreeGrafter"/>
</dbReference>
<evidence type="ECO:0000256" key="1">
    <source>
        <dbReference type="ARBA" id="ARBA00004604"/>
    </source>
</evidence>
<dbReference type="AlphaFoldDB" id="A0A1E1XQL9"/>
<dbReference type="EMBL" id="GFAA01001836">
    <property type="protein sequence ID" value="JAU01599.1"/>
    <property type="molecule type" value="mRNA"/>
</dbReference>
<dbReference type="PRINTS" id="PR00320">
    <property type="entry name" value="GPROTEINBRPT"/>
</dbReference>
<dbReference type="InterPro" id="IPR036322">
    <property type="entry name" value="WD40_repeat_dom_sf"/>
</dbReference>
<evidence type="ECO:0000259" key="6">
    <source>
        <dbReference type="Pfam" id="PF08625"/>
    </source>
</evidence>
<evidence type="ECO:0000256" key="2">
    <source>
        <dbReference type="ARBA" id="ARBA00022574"/>
    </source>
</evidence>
<keyword evidence="2 5" id="KW-0853">WD repeat</keyword>
<feature type="repeat" description="WD" evidence="5">
    <location>
        <begin position="364"/>
        <end position="396"/>
    </location>
</feature>
<accession>A0A1E1XQL9</accession>
<dbReference type="FunFam" id="2.130.10.10:FF:000230">
    <property type="entry name" value="Transducin beta-like protein 3"/>
    <property type="match status" value="1"/>
</dbReference>
<dbReference type="CDD" id="cd00200">
    <property type="entry name" value="WD40"/>
    <property type="match status" value="2"/>
</dbReference>
<dbReference type="GO" id="GO:0032040">
    <property type="term" value="C:small-subunit processome"/>
    <property type="evidence" value="ECO:0007669"/>
    <property type="project" value="InterPro"/>
</dbReference>
<feature type="repeat" description="WD" evidence="5">
    <location>
        <begin position="191"/>
        <end position="232"/>
    </location>
</feature>
<dbReference type="Pfam" id="PF00400">
    <property type="entry name" value="WD40"/>
    <property type="match status" value="8"/>
</dbReference>
<dbReference type="InterPro" id="IPR019775">
    <property type="entry name" value="WD40_repeat_CS"/>
</dbReference>
<dbReference type="SUPFAM" id="SSF50978">
    <property type="entry name" value="WD40 repeat-like"/>
    <property type="match status" value="2"/>
</dbReference>
<feature type="repeat" description="WD" evidence="5">
    <location>
        <begin position="62"/>
        <end position="103"/>
    </location>
</feature>
<dbReference type="SMART" id="SM00320">
    <property type="entry name" value="WD40"/>
    <property type="match status" value="13"/>
</dbReference>
<dbReference type="PANTHER" id="PTHR19854">
    <property type="entry name" value="TRANSDUCIN BETA-LIKE 3"/>
    <property type="match status" value="1"/>
</dbReference>
<dbReference type="PANTHER" id="PTHR19854:SF15">
    <property type="entry name" value="TRANSDUCIN BETA-LIKE PROTEIN 3"/>
    <property type="match status" value="1"/>
</dbReference>
<feature type="repeat" description="WD" evidence="5">
    <location>
        <begin position="510"/>
        <end position="551"/>
    </location>
</feature>